<feature type="region of interest" description="Disordered" evidence="1">
    <location>
        <begin position="29"/>
        <end position="54"/>
    </location>
</feature>
<evidence type="ECO:0000256" key="1">
    <source>
        <dbReference type="SAM" id="MobiDB-lite"/>
    </source>
</evidence>
<name>A0ABQ5DUD7_9ASTR</name>
<feature type="compositionally biased region" description="Acidic residues" evidence="1">
    <location>
        <begin position="36"/>
        <end position="45"/>
    </location>
</feature>
<sequence>MNTPPCKWIRVLIPSEGYNHPDHIPPLPAISPFLSSDDDTTDSDTPEYTNHQPTQWNPFSLRLPLLTTEITYIPRRRVMILSPGQPIPHGRPYRYHLNGPVHMMTMRKKDALRDRGIDARVVVEAIDRDEIETGVRGPVEELRDTCAVLRVRDLTDLRGHVTYAERVEADVTASIL</sequence>
<accession>A0ABQ5DUD7</accession>
<proteinExistence type="predicted"/>
<dbReference type="EMBL" id="BQNB010015625">
    <property type="protein sequence ID" value="GJT42198.1"/>
    <property type="molecule type" value="Genomic_DNA"/>
</dbReference>
<reference evidence="2" key="2">
    <citation type="submission" date="2022-01" db="EMBL/GenBank/DDBJ databases">
        <authorList>
            <person name="Yamashiro T."/>
            <person name="Shiraishi A."/>
            <person name="Satake H."/>
            <person name="Nakayama K."/>
        </authorList>
    </citation>
    <scope>NUCLEOTIDE SEQUENCE</scope>
</reference>
<keyword evidence="3" id="KW-1185">Reference proteome</keyword>
<gene>
    <name evidence="2" type="ORF">Tco_0942063</name>
</gene>
<protein>
    <submittedName>
        <fullName evidence="2">Uncharacterized protein</fullName>
    </submittedName>
</protein>
<reference evidence="2" key="1">
    <citation type="journal article" date="2022" name="Int. J. Mol. Sci.">
        <title>Draft Genome of Tanacetum Coccineum: Genomic Comparison of Closely Related Tanacetum-Family Plants.</title>
        <authorList>
            <person name="Yamashiro T."/>
            <person name="Shiraishi A."/>
            <person name="Nakayama K."/>
            <person name="Satake H."/>
        </authorList>
    </citation>
    <scope>NUCLEOTIDE SEQUENCE</scope>
</reference>
<organism evidence="2 3">
    <name type="scientific">Tanacetum coccineum</name>
    <dbReference type="NCBI Taxonomy" id="301880"/>
    <lineage>
        <taxon>Eukaryota</taxon>
        <taxon>Viridiplantae</taxon>
        <taxon>Streptophyta</taxon>
        <taxon>Embryophyta</taxon>
        <taxon>Tracheophyta</taxon>
        <taxon>Spermatophyta</taxon>
        <taxon>Magnoliopsida</taxon>
        <taxon>eudicotyledons</taxon>
        <taxon>Gunneridae</taxon>
        <taxon>Pentapetalae</taxon>
        <taxon>asterids</taxon>
        <taxon>campanulids</taxon>
        <taxon>Asterales</taxon>
        <taxon>Asteraceae</taxon>
        <taxon>Asteroideae</taxon>
        <taxon>Anthemideae</taxon>
        <taxon>Anthemidinae</taxon>
        <taxon>Tanacetum</taxon>
    </lineage>
</organism>
<evidence type="ECO:0000313" key="3">
    <source>
        <dbReference type="Proteomes" id="UP001151760"/>
    </source>
</evidence>
<dbReference type="Proteomes" id="UP001151760">
    <property type="component" value="Unassembled WGS sequence"/>
</dbReference>
<evidence type="ECO:0000313" key="2">
    <source>
        <dbReference type="EMBL" id="GJT42198.1"/>
    </source>
</evidence>
<comment type="caution">
    <text evidence="2">The sequence shown here is derived from an EMBL/GenBank/DDBJ whole genome shotgun (WGS) entry which is preliminary data.</text>
</comment>